<dbReference type="PANTHER" id="PTHR11127">
    <property type="entry name" value="60S RIBOSOMAL PROTEIN L14"/>
    <property type="match status" value="1"/>
</dbReference>
<keyword evidence="3" id="KW-0687">Ribonucleoprotein</keyword>
<dbReference type="InterPro" id="IPR014722">
    <property type="entry name" value="Rib_uL2_dom2"/>
</dbReference>
<dbReference type="PANTHER" id="PTHR11127:SF2">
    <property type="entry name" value="LARGE RIBOSOMAL SUBUNIT PROTEIN EL14"/>
    <property type="match status" value="1"/>
</dbReference>
<sequence length="125" mass="14803">MLFVQVGRLATYTKKDARNNFFVITQIQDKNFVIAQEPTTKRKIRVNVKQVKLLDVVLNINENMNESEVQEVLDHEGCVKWYHETADYKECVEDAKYKSANDFERFKFDLKKKVENDLISQKLKK</sequence>
<dbReference type="HOGENOM" id="CLU_1992598_0_0_1"/>
<dbReference type="GO" id="GO:0003723">
    <property type="term" value="F:RNA binding"/>
    <property type="evidence" value="ECO:0007669"/>
    <property type="project" value="InterPro"/>
</dbReference>
<dbReference type="GO" id="GO:0003735">
    <property type="term" value="F:structural constituent of ribosome"/>
    <property type="evidence" value="ECO:0007669"/>
    <property type="project" value="InterPro"/>
</dbReference>
<dbReference type="STRING" id="1003232.J8ZSM0"/>
<evidence type="ECO:0000313" key="5">
    <source>
        <dbReference type="EMBL" id="EJW02648.1"/>
    </source>
</evidence>
<keyword evidence="2" id="KW-0689">Ribosomal protein</keyword>
<comment type="caution">
    <text evidence="5">The sequence shown here is derived from an EMBL/GenBank/DDBJ whole genome shotgun (WGS) entry which is preliminary data.</text>
</comment>
<dbReference type="SUPFAM" id="SSF50104">
    <property type="entry name" value="Translation proteins SH3-like domain"/>
    <property type="match status" value="1"/>
</dbReference>
<comment type="similarity">
    <text evidence="1">Belongs to the eukaryotic ribosomal protein eL14 family.</text>
</comment>
<dbReference type="InterPro" id="IPR002784">
    <property type="entry name" value="Ribosomal_eL14_dom"/>
</dbReference>
<proteinExistence type="inferred from homology"/>
<dbReference type="Gene3D" id="2.30.30.30">
    <property type="match status" value="1"/>
</dbReference>
<feature type="domain" description="Large ribosomal subunit protein eL14" evidence="4">
    <location>
        <begin position="45"/>
        <end position="115"/>
    </location>
</feature>
<dbReference type="GO" id="GO:0042273">
    <property type="term" value="P:ribosomal large subunit biogenesis"/>
    <property type="evidence" value="ECO:0007669"/>
    <property type="project" value="TreeGrafter"/>
</dbReference>
<dbReference type="InterPro" id="IPR039660">
    <property type="entry name" value="Ribosomal_eL14"/>
</dbReference>
<evidence type="ECO:0000256" key="3">
    <source>
        <dbReference type="ARBA" id="ARBA00023274"/>
    </source>
</evidence>
<evidence type="ECO:0000256" key="1">
    <source>
        <dbReference type="ARBA" id="ARBA00006592"/>
    </source>
</evidence>
<dbReference type="Proteomes" id="UP000003163">
    <property type="component" value="Unassembled WGS sequence"/>
</dbReference>
<dbReference type="CDD" id="cd23702">
    <property type="entry name" value="eL14"/>
    <property type="match status" value="1"/>
</dbReference>
<dbReference type="InParanoid" id="J8ZSM0"/>
<keyword evidence="6" id="KW-1185">Reference proteome</keyword>
<evidence type="ECO:0000313" key="6">
    <source>
        <dbReference type="Proteomes" id="UP000003163"/>
    </source>
</evidence>
<dbReference type="InterPro" id="IPR008991">
    <property type="entry name" value="Translation_prot_SH3-like_sf"/>
</dbReference>
<evidence type="ECO:0000256" key="2">
    <source>
        <dbReference type="ARBA" id="ARBA00022980"/>
    </source>
</evidence>
<dbReference type="EMBL" id="AFBI03000062">
    <property type="protein sequence ID" value="EJW02648.1"/>
    <property type="molecule type" value="Genomic_DNA"/>
</dbReference>
<gene>
    <name evidence="5" type="ORF">EDEG_02968</name>
</gene>
<dbReference type="GO" id="GO:0022625">
    <property type="term" value="C:cytosolic large ribosomal subunit"/>
    <property type="evidence" value="ECO:0007669"/>
    <property type="project" value="TreeGrafter"/>
</dbReference>
<reference evidence="5 6" key="1">
    <citation type="submission" date="2011-08" db="EMBL/GenBank/DDBJ databases">
        <authorList>
            <person name="Liu Z.J."/>
            <person name="Shi F.L."/>
            <person name="Lu J.Q."/>
            <person name="Li M."/>
            <person name="Wang Z.L."/>
        </authorList>
    </citation>
    <scope>NUCLEOTIDE SEQUENCE [LARGE SCALE GENOMIC DNA]</scope>
    <source>
        <strain evidence="5 6">USNM 41457</strain>
    </source>
</reference>
<reference evidence="6" key="2">
    <citation type="submission" date="2015-07" db="EMBL/GenBank/DDBJ databases">
        <title>Contrasting host-pathogen interactions and genome evolution in two generalist and specialist microsporidian pathogens of mosquitoes.</title>
        <authorList>
            <consortium name="The Broad Institute Genomics Platform"/>
            <consortium name="The Broad Institute Genome Sequencing Center for Infectious Disease"/>
            <person name="Cuomo C.A."/>
            <person name="Sanscrainte N.D."/>
            <person name="Goldberg J.M."/>
            <person name="Heiman D."/>
            <person name="Young S."/>
            <person name="Zeng Q."/>
            <person name="Becnel J.J."/>
            <person name="Birren B.W."/>
        </authorList>
    </citation>
    <scope>NUCLEOTIDE SEQUENCE [LARGE SCALE GENOMIC DNA]</scope>
    <source>
        <strain evidence="6">USNM 41457</strain>
    </source>
</reference>
<evidence type="ECO:0000259" key="4">
    <source>
        <dbReference type="Pfam" id="PF01929"/>
    </source>
</evidence>
<dbReference type="AlphaFoldDB" id="J8ZSM0"/>
<dbReference type="Pfam" id="PF01929">
    <property type="entry name" value="Ribosomal_L14e"/>
    <property type="match status" value="1"/>
</dbReference>
<protein>
    <recommendedName>
        <fullName evidence="4">Large ribosomal subunit protein eL14 domain-containing protein</fullName>
    </recommendedName>
</protein>
<accession>J8ZSM0</accession>
<dbReference type="OrthoDB" id="2188806at2759"/>
<dbReference type="VEuPathDB" id="MicrosporidiaDB:EDEG_02968"/>
<dbReference type="GO" id="GO:0006412">
    <property type="term" value="P:translation"/>
    <property type="evidence" value="ECO:0007669"/>
    <property type="project" value="InterPro"/>
</dbReference>
<organism evidence="5 6">
    <name type="scientific">Edhazardia aedis (strain USNM 41457)</name>
    <name type="common">Microsporidian parasite</name>
    <dbReference type="NCBI Taxonomy" id="1003232"/>
    <lineage>
        <taxon>Eukaryota</taxon>
        <taxon>Fungi</taxon>
        <taxon>Fungi incertae sedis</taxon>
        <taxon>Microsporidia</taxon>
        <taxon>Edhazardia</taxon>
    </lineage>
</organism>
<name>J8ZSM0_EDHAE</name>